<sequence>MEPINFSLAQIEAFACVCECGTLTQAAKKLKKDRTTVSQLIDYLEIDLGYVLFDRTKRPLELTDSGKRLYRQARLFLHEAQAFSQVAKQLPDQLKTQLTLCYDPFTPRDFLLRLASTLAQQHISLDLLMCERQQAERWLDEGKADIGIYQALNRSVNDHLKWRAVGAISLSVWARKGFFPVSPVSMLHLAASPQLVPFCMLQQALAQRIQIADRIIRVNEITLLQKRLSAGDGWAFLPRHFGVEGWENVERQETEAGDKGLTHPMVALWKPGQIQPNQLEQVWDAIDMTWREDA</sequence>
<evidence type="ECO:0000313" key="7">
    <source>
        <dbReference type="Proteomes" id="UP001152651"/>
    </source>
</evidence>
<accession>A0ABM9F497</accession>
<evidence type="ECO:0000313" key="6">
    <source>
        <dbReference type="EMBL" id="CAH6635575.1"/>
    </source>
</evidence>
<dbReference type="PANTHER" id="PTHR30579">
    <property type="entry name" value="TRANSCRIPTIONAL REGULATOR"/>
    <property type="match status" value="1"/>
</dbReference>
<dbReference type="Gene3D" id="3.40.190.290">
    <property type="match status" value="1"/>
</dbReference>
<proteinExistence type="inferred from homology"/>
<evidence type="ECO:0000256" key="3">
    <source>
        <dbReference type="ARBA" id="ARBA00023125"/>
    </source>
</evidence>
<comment type="caution">
    <text evidence="6">The sequence shown here is derived from an EMBL/GenBank/DDBJ whole genome shotgun (WGS) entry which is preliminary data.</text>
</comment>
<gene>
    <name evidence="6" type="ORF">FBBNIHIM_01945</name>
</gene>
<dbReference type="Pfam" id="PF03466">
    <property type="entry name" value="LysR_substrate"/>
    <property type="match status" value="1"/>
</dbReference>
<organism evidence="6 7">
    <name type="scientific">Pseudocitrobacter vendiensis</name>
    <dbReference type="NCBI Taxonomy" id="2488306"/>
    <lineage>
        <taxon>Bacteria</taxon>
        <taxon>Pseudomonadati</taxon>
        <taxon>Pseudomonadota</taxon>
        <taxon>Gammaproteobacteria</taxon>
        <taxon>Enterobacterales</taxon>
        <taxon>Enterobacteriaceae</taxon>
        <taxon>Pseudocitrobacter</taxon>
    </lineage>
</organism>
<dbReference type="SUPFAM" id="SSF53850">
    <property type="entry name" value="Periplasmic binding protein-like II"/>
    <property type="match status" value="1"/>
</dbReference>
<evidence type="ECO:0000256" key="4">
    <source>
        <dbReference type="ARBA" id="ARBA00023163"/>
    </source>
</evidence>
<dbReference type="PROSITE" id="PS50931">
    <property type="entry name" value="HTH_LYSR"/>
    <property type="match status" value="1"/>
</dbReference>
<evidence type="ECO:0000259" key="5">
    <source>
        <dbReference type="PROSITE" id="PS50931"/>
    </source>
</evidence>
<protein>
    <submittedName>
        <fullName evidence="6">DNA-binding transcriptional LysR family regulator</fullName>
    </submittedName>
</protein>
<dbReference type="Proteomes" id="UP001152651">
    <property type="component" value="Unassembled WGS sequence"/>
</dbReference>
<dbReference type="GO" id="GO:0003677">
    <property type="term" value="F:DNA binding"/>
    <property type="evidence" value="ECO:0007669"/>
    <property type="project" value="UniProtKB-KW"/>
</dbReference>
<dbReference type="InterPro" id="IPR000847">
    <property type="entry name" value="LysR_HTH_N"/>
</dbReference>
<dbReference type="Gene3D" id="1.10.10.10">
    <property type="entry name" value="Winged helix-like DNA-binding domain superfamily/Winged helix DNA-binding domain"/>
    <property type="match status" value="1"/>
</dbReference>
<feature type="domain" description="HTH lysR-type" evidence="5">
    <location>
        <begin position="6"/>
        <end position="63"/>
    </location>
</feature>
<dbReference type="EMBL" id="CALSBS010000001">
    <property type="protein sequence ID" value="CAH6635575.1"/>
    <property type="molecule type" value="Genomic_DNA"/>
</dbReference>
<reference evidence="6" key="1">
    <citation type="submission" date="2022-05" db="EMBL/GenBank/DDBJ databases">
        <authorList>
            <person name="Blom J."/>
        </authorList>
    </citation>
    <scope>NUCLEOTIDE SEQUENCE</scope>
    <source>
        <strain evidence="6">Type strain: CPO20170097</strain>
    </source>
</reference>
<evidence type="ECO:0000256" key="2">
    <source>
        <dbReference type="ARBA" id="ARBA00023015"/>
    </source>
</evidence>
<dbReference type="Pfam" id="PF00126">
    <property type="entry name" value="HTH_1"/>
    <property type="match status" value="1"/>
</dbReference>
<dbReference type="InterPro" id="IPR036388">
    <property type="entry name" value="WH-like_DNA-bd_sf"/>
</dbReference>
<comment type="similarity">
    <text evidence="1">Belongs to the LysR transcriptional regulatory family.</text>
</comment>
<dbReference type="InterPro" id="IPR050176">
    <property type="entry name" value="LTTR"/>
</dbReference>
<keyword evidence="2" id="KW-0805">Transcription regulation</keyword>
<evidence type="ECO:0000256" key="1">
    <source>
        <dbReference type="ARBA" id="ARBA00009437"/>
    </source>
</evidence>
<keyword evidence="7" id="KW-1185">Reference proteome</keyword>
<dbReference type="SUPFAM" id="SSF46785">
    <property type="entry name" value="Winged helix' DNA-binding domain"/>
    <property type="match status" value="1"/>
</dbReference>
<dbReference type="InterPro" id="IPR036390">
    <property type="entry name" value="WH_DNA-bd_sf"/>
</dbReference>
<name>A0ABM9F497_9ENTR</name>
<dbReference type="InterPro" id="IPR005119">
    <property type="entry name" value="LysR_subst-bd"/>
</dbReference>
<keyword evidence="4" id="KW-0804">Transcription</keyword>
<keyword evidence="3 6" id="KW-0238">DNA-binding</keyword>